<name>A0A2N5Y214_9GAMM</name>
<reference evidence="2" key="1">
    <citation type="submission" date="2017-11" db="EMBL/GenBank/DDBJ databases">
        <title>The draft genome sequence of Chromatocurvus sp. F02.</title>
        <authorList>
            <person name="Du Z.-J."/>
            <person name="Chang Y.-Q."/>
        </authorList>
    </citation>
    <scope>NUCLEOTIDE SEQUENCE [LARGE SCALE GENOMIC DNA]</scope>
    <source>
        <strain evidence="2">F02</strain>
    </source>
</reference>
<proteinExistence type="predicted"/>
<dbReference type="InterPro" id="IPR032710">
    <property type="entry name" value="NTF2-like_dom_sf"/>
</dbReference>
<dbReference type="Gene3D" id="3.10.450.50">
    <property type="match status" value="1"/>
</dbReference>
<gene>
    <name evidence="1" type="ORF">CWI75_11645</name>
</gene>
<evidence type="ECO:0000313" key="1">
    <source>
        <dbReference type="EMBL" id="PLW82409.1"/>
    </source>
</evidence>
<protein>
    <recommendedName>
        <fullName evidence="3">Nuclear transport factor 2 family protein</fullName>
    </recommendedName>
</protein>
<dbReference type="Proteomes" id="UP000234845">
    <property type="component" value="Unassembled WGS sequence"/>
</dbReference>
<organism evidence="1 2">
    <name type="scientific">Kineobactrum sediminis</name>
    <dbReference type="NCBI Taxonomy" id="1905677"/>
    <lineage>
        <taxon>Bacteria</taxon>
        <taxon>Pseudomonadati</taxon>
        <taxon>Pseudomonadota</taxon>
        <taxon>Gammaproteobacteria</taxon>
        <taxon>Cellvibrionales</taxon>
        <taxon>Halieaceae</taxon>
        <taxon>Kineobactrum</taxon>
    </lineage>
</organism>
<evidence type="ECO:0008006" key="3">
    <source>
        <dbReference type="Google" id="ProtNLM"/>
    </source>
</evidence>
<sequence>MRLWVARTCSPTRQRLLRWRKRCWRSCRANPDVWSDFAGGTRPMPRVESLSAVQAVIQSYIDACARGDVLALRALFHHSAILSGYLAGELVTGSPEPFFTAVGANPAPLDSGLRYIARIDTVHIDGRIATAVLRETGYMGMDFVNHFQLLEVDGQWHIVAKLFESL</sequence>
<dbReference type="AlphaFoldDB" id="A0A2N5Y214"/>
<keyword evidence="2" id="KW-1185">Reference proteome</keyword>
<dbReference type="SUPFAM" id="SSF54427">
    <property type="entry name" value="NTF2-like"/>
    <property type="match status" value="1"/>
</dbReference>
<comment type="caution">
    <text evidence="1">The sequence shown here is derived from an EMBL/GenBank/DDBJ whole genome shotgun (WGS) entry which is preliminary data.</text>
</comment>
<evidence type="ECO:0000313" key="2">
    <source>
        <dbReference type="Proteomes" id="UP000234845"/>
    </source>
</evidence>
<dbReference type="Pfam" id="PF12893">
    <property type="entry name" value="Lumazine_bd_2"/>
    <property type="match status" value="1"/>
</dbReference>
<accession>A0A2N5Y214</accession>
<dbReference type="InterPro" id="IPR039437">
    <property type="entry name" value="FrzH/put_lumazine-bd"/>
</dbReference>
<dbReference type="EMBL" id="PKLZ01000008">
    <property type="protein sequence ID" value="PLW82409.1"/>
    <property type="molecule type" value="Genomic_DNA"/>
</dbReference>